<organism evidence="2">
    <name type="scientific">Arundo donax</name>
    <name type="common">Giant reed</name>
    <name type="synonym">Donax arundinaceus</name>
    <dbReference type="NCBI Taxonomy" id="35708"/>
    <lineage>
        <taxon>Eukaryota</taxon>
        <taxon>Viridiplantae</taxon>
        <taxon>Streptophyta</taxon>
        <taxon>Embryophyta</taxon>
        <taxon>Tracheophyta</taxon>
        <taxon>Spermatophyta</taxon>
        <taxon>Magnoliopsida</taxon>
        <taxon>Liliopsida</taxon>
        <taxon>Poales</taxon>
        <taxon>Poaceae</taxon>
        <taxon>PACMAD clade</taxon>
        <taxon>Arundinoideae</taxon>
        <taxon>Arundineae</taxon>
        <taxon>Arundo</taxon>
    </lineage>
</organism>
<reference evidence="2" key="2">
    <citation type="journal article" date="2015" name="Data Brief">
        <title>Shoot transcriptome of the giant reed, Arundo donax.</title>
        <authorList>
            <person name="Barrero R.A."/>
            <person name="Guerrero F.D."/>
            <person name="Moolhuijzen P."/>
            <person name="Goolsby J.A."/>
            <person name="Tidwell J."/>
            <person name="Bellgard S.E."/>
            <person name="Bellgard M.I."/>
        </authorList>
    </citation>
    <scope>NUCLEOTIDE SEQUENCE</scope>
    <source>
        <tissue evidence="2">Shoot tissue taken approximately 20 cm above the soil surface</tissue>
    </source>
</reference>
<evidence type="ECO:0000256" key="1">
    <source>
        <dbReference type="SAM" id="SignalP"/>
    </source>
</evidence>
<dbReference type="AlphaFoldDB" id="A0A0A9FAD8"/>
<name>A0A0A9FAD8_ARUDO</name>
<protein>
    <submittedName>
        <fullName evidence="2">Uncharacterized protein</fullName>
    </submittedName>
</protein>
<feature type="signal peptide" evidence="1">
    <location>
        <begin position="1"/>
        <end position="18"/>
    </location>
</feature>
<proteinExistence type="predicted"/>
<dbReference type="EMBL" id="GBRH01189742">
    <property type="protein sequence ID" value="JAE08154.1"/>
    <property type="molecule type" value="Transcribed_RNA"/>
</dbReference>
<accession>A0A0A9FAD8</accession>
<sequence length="40" mass="4823">MVIFELQCTFLLLRYLCCTHKEGHPLVQYTSIFWYLCVPI</sequence>
<evidence type="ECO:0000313" key="2">
    <source>
        <dbReference type="EMBL" id="JAE08154.1"/>
    </source>
</evidence>
<keyword evidence="1" id="KW-0732">Signal</keyword>
<feature type="chain" id="PRO_5002047293" evidence="1">
    <location>
        <begin position="19"/>
        <end position="40"/>
    </location>
</feature>
<reference evidence="2" key="1">
    <citation type="submission" date="2014-09" db="EMBL/GenBank/DDBJ databases">
        <authorList>
            <person name="Magalhaes I.L.F."/>
            <person name="Oliveira U."/>
            <person name="Santos F.R."/>
            <person name="Vidigal T.H.D.A."/>
            <person name="Brescovit A.D."/>
            <person name="Santos A.J."/>
        </authorList>
    </citation>
    <scope>NUCLEOTIDE SEQUENCE</scope>
    <source>
        <tissue evidence="2">Shoot tissue taken approximately 20 cm above the soil surface</tissue>
    </source>
</reference>